<evidence type="ECO:0008006" key="5">
    <source>
        <dbReference type="Google" id="ProtNLM"/>
    </source>
</evidence>
<proteinExistence type="predicted"/>
<dbReference type="Gene3D" id="1.10.443.10">
    <property type="entry name" value="Intergrase catalytic core"/>
    <property type="match status" value="1"/>
</dbReference>
<dbReference type="EMBL" id="OU892284">
    <property type="protein sequence ID" value="CAG9772940.1"/>
    <property type="molecule type" value="Genomic_DNA"/>
</dbReference>
<dbReference type="InterPro" id="IPR050090">
    <property type="entry name" value="Tyrosine_recombinase_XerCD"/>
</dbReference>
<dbReference type="InterPro" id="IPR013762">
    <property type="entry name" value="Integrase-like_cat_sf"/>
</dbReference>
<dbReference type="PANTHER" id="PTHR30349:SF41">
    <property type="entry name" value="INTEGRASE_RECOMBINASE PROTEIN MJ0367-RELATED"/>
    <property type="match status" value="1"/>
</dbReference>
<dbReference type="SUPFAM" id="SSF56349">
    <property type="entry name" value="DNA breaking-rejoining enzymes"/>
    <property type="match status" value="1"/>
</dbReference>
<evidence type="ECO:0000256" key="1">
    <source>
        <dbReference type="ARBA" id="ARBA00023125"/>
    </source>
</evidence>
<organism evidence="3 4">
    <name type="scientific">Ceutorhynchus assimilis</name>
    <name type="common">cabbage seed weevil</name>
    <dbReference type="NCBI Taxonomy" id="467358"/>
    <lineage>
        <taxon>Eukaryota</taxon>
        <taxon>Metazoa</taxon>
        <taxon>Ecdysozoa</taxon>
        <taxon>Arthropoda</taxon>
        <taxon>Hexapoda</taxon>
        <taxon>Insecta</taxon>
        <taxon>Pterygota</taxon>
        <taxon>Neoptera</taxon>
        <taxon>Endopterygota</taxon>
        <taxon>Coleoptera</taxon>
        <taxon>Polyphaga</taxon>
        <taxon>Cucujiformia</taxon>
        <taxon>Curculionidae</taxon>
        <taxon>Ceutorhynchinae</taxon>
        <taxon>Ceutorhynchus</taxon>
    </lineage>
</organism>
<dbReference type="OrthoDB" id="6759321at2759"/>
<dbReference type="AlphaFoldDB" id="A0A9N9QJD2"/>
<protein>
    <recommendedName>
        <fullName evidence="5">Tyr recombinase domain-containing protein</fullName>
    </recommendedName>
</protein>
<dbReference type="GO" id="GO:0015074">
    <property type="term" value="P:DNA integration"/>
    <property type="evidence" value="ECO:0007669"/>
    <property type="project" value="InterPro"/>
</dbReference>
<accession>A0A9N9QJD2</accession>
<evidence type="ECO:0000313" key="4">
    <source>
        <dbReference type="Proteomes" id="UP001152799"/>
    </source>
</evidence>
<evidence type="ECO:0000256" key="2">
    <source>
        <dbReference type="ARBA" id="ARBA00023172"/>
    </source>
</evidence>
<keyword evidence="4" id="KW-1185">Reference proteome</keyword>
<evidence type="ECO:0000313" key="3">
    <source>
        <dbReference type="EMBL" id="CAG9772940.1"/>
    </source>
</evidence>
<sequence>MSLDEDIASPNPQTEESKAILPEKSKSVYQRAHGNFTNWCTQKNVETITENVLLAYFSEKSKNYKGSSLWTFYSMLKSTIFVERGLNIGKFGNLISFLKSKAGSEKPKKSKVLKKEEVTRFIKSAPDDTFLMAKVALILGIYGGCSREELTNLQVDNIQDCESVLIVTLQKSCRTFTVVNNEQNFLKYYRKYAGLRPKDVQHRRFFLNYRNGKCSSQPVGKNTFGSMPTKMAEFLGLPEPSLYTGHCFRRTSSILLGDSHSRQPIAWRYSSKSKQPKEATHQKIILEPSSFQSSTSSSSKSLVVENENSIEISSLQNDNLDYSTLNYSNVPSVTLNNCSNCKISIHIHIQDN</sequence>
<name>A0A9N9QJD2_9CUCU</name>
<reference evidence="3" key="1">
    <citation type="submission" date="2022-01" db="EMBL/GenBank/DDBJ databases">
        <authorList>
            <person name="King R."/>
        </authorList>
    </citation>
    <scope>NUCLEOTIDE SEQUENCE</scope>
</reference>
<dbReference type="GO" id="GO:0006310">
    <property type="term" value="P:DNA recombination"/>
    <property type="evidence" value="ECO:0007669"/>
    <property type="project" value="UniProtKB-KW"/>
</dbReference>
<dbReference type="GO" id="GO:0003677">
    <property type="term" value="F:DNA binding"/>
    <property type="evidence" value="ECO:0007669"/>
    <property type="project" value="UniProtKB-KW"/>
</dbReference>
<dbReference type="PANTHER" id="PTHR30349">
    <property type="entry name" value="PHAGE INTEGRASE-RELATED"/>
    <property type="match status" value="1"/>
</dbReference>
<keyword evidence="1" id="KW-0238">DNA-binding</keyword>
<gene>
    <name evidence="3" type="ORF">CEUTPL_LOCUS13340</name>
</gene>
<dbReference type="InterPro" id="IPR011010">
    <property type="entry name" value="DNA_brk_join_enz"/>
</dbReference>
<keyword evidence="2" id="KW-0233">DNA recombination</keyword>
<dbReference type="Proteomes" id="UP001152799">
    <property type="component" value="Chromosome 8"/>
</dbReference>